<accession>A0A645BM79</accession>
<proteinExistence type="predicted"/>
<dbReference type="GO" id="GO:0033818">
    <property type="term" value="F:beta-ketoacyl-acyl-carrier-protein synthase III activity"/>
    <property type="evidence" value="ECO:0007669"/>
    <property type="project" value="UniProtKB-EC"/>
</dbReference>
<feature type="domain" description="Beta-ketoacyl-[acyl-carrier-protein] synthase III N-terminal" evidence="4">
    <location>
        <begin position="111"/>
        <end position="190"/>
    </location>
</feature>
<keyword evidence="1 5" id="KW-0808">Transferase</keyword>
<dbReference type="NCBIfam" id="NF006829">
    <property type="entry name" value="PRK09352.1"/>
    <property type="match status" value="1"/>
</dbReference>
<evidence type="ECO:0000256" key="2">
    <source>
        <dbReference type="ARBA" id="ARBA00023315"/>
    </source>
</evidence>
<reference evidence="5" key="1">
    <citation type="submission" date="2019-08" db="EMBL/GenBank/DDBJ databases">
        <authorList>
            <person name="Kucharzyk K."/>
            <person name="Murdoch R.W."/>
            <person name="Higgins S."/>
            <person name="Loffler F."/>
        </authorList>
    </citation>
    <scope>NUCLEOTIDE SEQUENCE</scope>
</reference>
<dbReference type="InterPro" id="IPR013747">
    <property type="entry name" value="ACP_syn_III_C"/>
</dbReference>
<evidence type="ECO:0000256" key="1">
    <source>
        <dbReference type="ARBA" id="ARBA00022679"/>
    </source>
</evidence>
<dbReference type="Gene3D" id="3.40.47.10">
    <property type="match status" value="1"/>
</dbReference>
<dbReference type="SUPFAM" id="SSF53901">
    <property type="entry name" value="Thiolase-like"/>
    <property type="match status" value="1"/>
</dbReference>
<dbReference type="GO" id="GO:0006633">
    <property type="term" value="P:fatty acid biosynthetic process"/>
    <property type="evidence" value="ECO:0007669"/>
    <property type="project" value="InterPro"/>
</dbReference>
<organism evidence="5">
    <name type="scientific">bioreactor metagenome</name>
    <dbReference type="NCBI Taxonomy" id="1076179"/>
    <lineage>
        <taxon>unclassified sequences</taxon>
        <taxon>metagenomes</taxon>
        <taxon>ecological metagenomes</taxon>
    </lineage>
</organism>
<dbReference type="PANTHER" id="PTHR34069:SF2">
    <property type="entry name" value="BETA-KETOACYL-[ACYL-CARRIER-PROTEIN] SYNTHASE III"/>
    <property type="match status" value="1"/>
</dbReference>
<evidence type="ECO:0000259" key="3">
    <source>
        <dbReference type="Pfam" id="PF08541"/>
    </source>
</evidence>
<dbReference type="EC" id="2.3.1.180" evidence="5"/>
<dbReference type="Pfam" id="PF08541">
    <property type="entry name" value="ACP_syn_III_C"/>
    <property type="match status" value="1"/>
</dbReference>
<dbReference type="InterPro" id="IPR013751">
    <property type="entry name" value="ACP_syn_III_N"/>
</dbReference>
<dbReference type="InterPro" id="IPR016039">
    <property type="entry name" value="Thiolase-like"/>
</dbReference>
<dbReference type="GO" id="GO:0044550">
    <property type="term" value="P:secondary metabolite biosynthetic process"/>
    <property type="evidence" value="ECO:0007669"/>
    <property type="project" value="TreeGrafter"/>
</dbReference>
<keyword evidence="2 5" id="KW-0012">Acyltransferase</keyword>
<comment type="caution">
    <text evidence="5">The sequence shown here is derived from an EMBL/GenBank/DDBJ whole genome shotgun (WGS) entry which is preliminary data.</text>
</comment>
<dbReference type="CDD" id="cd00830">
    <property type="entry name" value="KAS_III"/>
    <property type="match status" value="1"/>
</dbReference>
<evidence type="ECO:0000259" key="4">
    <source>
        <dbReference type="Pfam" id="PF08545"/>
    </source>
</evidence>
<gene>
    <name evidence="5" type="primary">fabH_58</name>
    <name evidence="5" type="ORF">SDC9_111269</name>
</gene>
<dbReference type="EMBL" id="VSSQ01019920">
    <property type="protein sequence ID" value="MPM64383.1"/>
    <property type="molecule type" value="Genomic_DNA"/>
</dbReference>
<dbReference type="GO" id="GO:0004315">
    <property type="term" value="F:3-oxoacyl-[acyl-carrier-protein] synthase activity"/>
    <property type="evidence" value="ECO:0007669"/>
    <property type="project" value="InterPro"/>
</dbReference>
<dbReference type="AlphaFoldDB" id="A0A645BM79"/>
<dbReference type="Pfam" id="PF08545">
    <property type="entry name" value="ACP_syn_III"/>
    <property type="match status" value="1"/>
</dbReference>
<name>A0A645BM79_9ZZZZ</name>
<evidence type="ECO:0000313" key="5">
    <source>
        <dbReference type="EMBL" id="MPM64383.1"/>
    </source>
</evidence>
<dbReference type="PANTHER" id="PTHR34069">
    <property type="entry name" value="3-OXOACYL-[ACYL-CARRIER-PROTEIN] SYNTHASE 3"/>
    <property type="match status" value="1"/>
</dbReference>
<sequence>MTAKDFGIGIIGTGKYIPKKVITNEEVERLTGVSAAEIYKKTGISKRFIVEDYETASGISLKAAEVSLKNARINSEQLNMIIGCTFTGDYIFPAMACKIQGQLGAWNAGAFDVMANCTGFQVGLTLASDRMIMDSNNKYALVIGSAIQSRYIKWTDPSTAIYFGDGAGAAILGQVPSGYGILASDILSNGRVYDAVRLRGGGSSYTINPSNVNEGFQYYEMNGMEVWKQVIQYQPIVIKRVLSKISKKIEDVNYFIFHQANLRLIEYLMGKMKQPMSKTFTNITDIGNTADASMAIALNDAVEAQRIKRDDLVIISGVGAGFTFGATAIRWY</sequence>
<protein>
    <submittedName>
        <fullName evidence="5">3-oxoacyl-[acyl-carrier-protein] synthase 3</fullName>
        <ecNumber evidence="5">2.3.1.180</ecNumber>
    </submittedName>
</protein>
<feature type="domain" description="Beta-ketoacyl-[acyl-carrier-protein] synthase III C-terminal" evidence="3">
    <location>
        <begin position="246"/>
        <end position="331"/>
    </location>
</feature>